<comment type="similarity">
    <text evidence="1">Belongs to the bacterial ribosomal protein bL32 family.</text>
</comment>
<reference evidence="4" key="1">
    <citation type="journal article" date="2017" name="J. Phycol.">
        <title>Phylogenetic position of the coral symbiont Ostreobium (Ulvophyceae) inferred from chloroplast genome data.</title>
        <authorList>
            <person name="Verbruggen H."/>
            <person name="Marcelino V.R."/>
            <person name="Guiry M.D."/>
            <person name="Cremen M.C."/>
            <person name="Jackson C.J."/>
        </authorList>
    </citation>
    <scope>NUCLEOTIDE SEQUENCE</scope>
</reference>
<keyword evidence="4" id="KW-0934">Plastid</keyword>
<dbReference type="EMBL" id="KY509313">
    <property type="protein sequence ID" value="ARQ82213.1"/>
    <property type="molecule type" value="Genomic_DNA"/>
</dbReference>
<dbReference type="GO" id="GO:0006412">
    <property type="term" value="P:translation"/>
    <property type="evidence" value="ECO:0007669"/>
    <property type="project" value="InterPro"/>
</dbReference>
<dbReference type="Pfam" id="PF01783">
    <property type="entry name" value="Ribosomal_L32p"/>
    <property type="match status" value="1"/>
</dbReference>
<keyword evidence="2 4" id="KW-0689">Ribosomal protein</keyword>
<evidence type="ECO:0000256" key="1">
    <source>
        <dbReference type="ARBA" id="ARBA00008560"/>
    </source>
</evidence>
<keyword evidence="4" id="KW-0150">Chloroplast</keyword>
<sequence length="37" mass="4435">MAVPKKRNSKSKKRIRKSIWKKKAFTKAYLCLIKIKN</sequence>
<proteinExistence type="inferred from homology"/>
<protein>
    <submittedName>
        <fullName evidence="4">Ribosomal protein L32</fullName>
    </submittedName>
</protein>
<name>A0A1X9RPW9_9CHLO</name>
<dbReference type="GO" id="GO:0003735">
    <property type="term" value="F:structural constituent of ribosome"/>
    <property type="evidence" value="ECO:0007669"/>
    <property type="project" value="InterPro"/>
</dbReference>
<dbReference type="GO" id="GO:0015934">
    <property type="term" value="C:large ribosomal subunit"/>
    <property type="evidence" value="ECO:0007669"/>
    <property type="project" value="InterPro"/>
</dbReference>
<geneLocation type="chloroplast" evidence="4"/>
<dbReference type="SUPFAM" id="SSF57829">
    <property type="entry name" value="Zn-binding ribosomal proteins"/>
    <property type="match status" value="1"/>
</dbReference>
<dbReference type="InterPro" id="IPR002677">
    <property type="entry name" value="Ribosomal_bL32"/>
</dbReference>
<evidence type="ECO:0000256" key="2">
    <source>
        <dbReference type="ARBA" id="ARBA00022980"/>
    </source>
</evidence>
<evidence type="ECO:0000256" key="3">
    <source>
        <dbReference type="ARBA" id="ARBA00023274"/>
    </source>
</evidence>
<dbReference type="NCBIfam" id="TIGR01031">
    <property type="entry name" value="rpmF_bact"/>
    <property type="match status" value="1"/>
</dbReference>
<gene>
    <name evidence="4" type="primary">rpl32</name>
</gene>
<accession>A0A1X9RPW9</accession>
<dbReference type="AlphaFoldDB" id="A0A1X9RPW9"/>
<organism evidence="4">
    <name type="scientific">Avrainvillea mazei</name>
    <dbReference type="NCBI Taxonomy" id="381412"/>
    <lineage>
        <taxon>Eukaryota</taxon>
        <taxon>Viridiplantae</taxon>
        <taxon>Chlorophyta</taxon>
        <taxon>core chlorophytes</taxon>
        <taxon>Ulvophyceae</taxon>
        <taxon>TCBD clade</taxon>
        <taxon>Bryopsidales</taxon>
        <taxon>Halimedineae</taxon>
        <taxon>Dichotomosiphonaceae</taxon>
        <taxon>Avrainvillea</taxon>
    </lineage>
</organism>
<keyword evidence="3" id="KW-0687">Ribonucleoprotein</keyword>
<evidence type="ECO:0000313" key="4">
    <source>
        <dbReference type="EMBL" id="ARQ82213.1"/>
    </source>
</evidence>
<dbReference type="InterPro" id="IPR011332">
    <property type="entry name" value="Ribosomal_zn-bd"/>
</dbReference>